<keyword evidence="8" id="KW-1133">Transmembrane helix</keyword>
<organism evidence="10 11">
    <name type="scientific">Tepidanaerobacter acetatoxydans (strain DSM 21804 / JCM 16047 / Re1)</name>
    <dbReference type="NCBI Taxonomy" id="1209989"/>
    <lineage>
        <taxon>Bacteria</taxon>
        <taxon>Bacillati</taxon>
        <taxon>Bacillota</taxon>
        <taxon>Clostridia</taxon>
        <taxon>Thermosediminibacterales</taxon>
        <taxon>Tepidanaerobacteraceae</taxon>
        <taxon>Tepidanaerobacter</taxon>
    </lineage>
</organism>
<dbReference type="Proteomes" id="UP000010802">
    <property type="component" value="Chromosome"/>
</dbReference>
<dbReference type="PANTHER" id="PTHR43065">
    <property type="entry name" value="SENSOR HISTIDINE KINASE"/>
    <property type="match status" value="1"/>
</dbReference>
<dbReference type="HOGENOM" id="CLU_052005_1_0_9"/>
<accession>L0S134</accession>
<proteinExistence type="predicted"/>
<comment type="catalytic activity">
    <reaction evidence="1">
        <text>ATP + protein L-histidine = ADP + protein N-phospho-L-histidine.</text>
        <dbReference type="EC" id="2.7.13.3"/>
    </reaction>
</comment>
<accession>F4LX05</accession>
<keyword evidence="8" id="KW-0812">Transmembrane</keyword>
<dbReference type="InterPro" id="IPR004358">
    <property type="entry name" value="Sig_transdc_His_kin-like_C"/>
</dbReference>
<dbReference type="SUPFAM" id="SSF55874">
    <property type="entry name" value="ATPase domain of HSP90 chaperone/DNA topoisomerase II/histidine kinase"/>
    <property type="match status" value="1"/>
</dbReference>
<dbReference type="KEGG" id="tep:TepRe1_0800"/>
<evidence type="ECO:0000256" key="7">
    <source>
        <dbReference type="ARBA" id="ARBA00023012"/>
    </source>
</evidence>
<feature type="transmembrane region" description="Helical" evidence="8">
    <location>
        <begin position="80"/>
        <end position="100"/>
    </location>
</feature>
<dbReference type="InterPro" id="IPR036890">
    <property type="entry name" value="HATPase_C_sf"/>
</dbReference>
<dbReference type="InterPro" id="IPR005467">
    <property type="entry name" value="His_kinase_dom"/>
</dbReference>
<evidence type="ECO:0000256" key="8">
    <source>
        <dbReference type="SAM" id="Phobius"/>
    </source>
</evidence>
<dbReference type="GO" id="GO:0004673">
    <property type="term" value="F:protein histidine kinase activity"/>
    <property type="evidence" value="ECO:0007669"/>
    <property type="project" value="UniProtKB-EC"/>
</dbReference>
<dbReference type="AlphaFoldDB" id="F4LX05"/>
<dbReference type="EC" id="2.7.13.3" evidence="2"/>
<dbReference type="RefSeq" id="WP_013777906.1">
    <property type="nucleotide sequence ID" value="NC_015519.1"/>
</dbReference>
<keyword evidence="6" id="KW-0067">ATP-binding</keyword>
<dbReference type="Gene3D" id="3.30.565.10">
    <property type="entry name" value="Histidine kinase-like ATPase, C-terminal domain"/>
    <property type="match status" value="1"/>
</dbReference>
<dbReference type="GO" id="GO:0000160">
    <property type="term" value="P:phosphorelay signal transduction system"/>
    <property type="evidence" value="ECO:0007669"/>
    <property type="project" value="UniProtKB-KW"/>
</dbReference>
<dbReference type="PANTHER" id="PTHR43065:SF46">
    <property type="entry name" value="C4-DICARBOXYLATE TRANSPORT SENSOR PROTEIN DCTB"/>
    <property type="match status" value="1"/>
</dbReference>
<keyword evidence="8" id="KW-0472">Membrane</keyword>
<dbReference type="GO" id="GO:0005524">
    <property type="term" value="F:ATP binding"/>
    <property type="evidence" value="ECO:0007669"/>
    <property type="project" value="UniProtKB-KW"/>
</dbReference>
<evidence type="ECO:0000313" key="10">
    <source>
        <dbReference type="EMBL" id="CCP25583.1"/>
    </source>
</evidence>
<evidence type="ECO:0000256" key="3">
    <source>
        <dbReference type="ARBA" id="ARBA00022679"/>
    </source>
</evidence>
<dbReference type="SMART" id="SM00387">
    <property type="entry name" value="HATPase_c"/>
    <property type="match status" value="1"/>
</dbReference>
<evidence type="ECO:0000256" key="2">
    <source>
        <dbReference type="ARBA" id="ARBA00012438"/>
    </source>
</evidence>
<evidence type="ECO:0000256" key="1">
    <source>
        <dbReference type="ARBA" id="ARBA00000085"/>
    </source>
</evidence>
<feature type="transmembrane region" description="Helical" evidence="8">
    <location>
        <begin position="150"/>
        <end position="168"/>
    </location>
</feature>
<dbReference type="CDD" id="cd00075">
    <property type="entry name" value="HATPase"/>
    <property type="match status" value="1"/>
</dbReference>
<name>F4LX05_TEPAE</name>
<feature type="transmembrane region" description="Helical" evidence="8">
    <location>
        <begin position="112"/>
        <end position="130"/>
    </location>
</feature>
<dbReference type="eggNOG" id="COG4191">
    <property type="taxonomic scope" value="Bacteria"/>
</dbReference>
<dbReference type="InterPro" id="IPR003594">
    <property type="entry name" value="HATPase_dom"/>
</dbReference>
<feature type="transmembrane region" description="Helical" evidence="8">
    <location>
        <begin position="7"/>
        <end position="26"/>
    </location>
</feature>
<feature type="domain" description="Histidine kinase" evidence="9">
    <location>
        <begin position="189"/>
        <end position="418"/>
    </location>
</feature>
<feature type="transmembrane region" description="Helical" evidence="8">
    <location>
        <begin position="55"/>
        <end position="74"/>
    </location>
</feature>
<evidence type="ECO:0000256" key="6">
    <source>
        <dbReference type="ARBA" id="ARBA00022840"/>
    </source>
</evidence>
<dbReference type="PATRIC" id="fig|1209989.3.peg.962"/>
<dbReference type="PROSITE" id="PS50109">
    <property type="entry name" value="HIS_KIN"/>
    <property type="match status" value="1"/>
</dbReference>
<sequence>MSVKSYYKEMLITAALAALTGELYFYPFGTNFRFTVGVVTLSFLVLYFDYIPEMVLVPFSGLVIMIFRILLSCVIGKSTFIYAVNLHYPAFFFYVAYGIFLRIGNIKALLKMPVNFIAVMTLADIGANFVELTARGEMNLIYFQEIFNRVLAVGLIRSIITFAVYWIIERYRLVIMREEHEKRYAELLKLLSDLKAEFFYIKKSSKDLEDAMREGYEIYQSLVLDIDDNDVIRLKKKALNLAKDIHEIKKDYLRILAGVKELLPEEIGGMQLTAVLDIIKSNTQRLISAIEKDVKLKINTVPNLVVINYFSMFSIFNNLVSNALDAIDDKGVIEINICLDEETVIITVSDDGKGINAKDLPYIFEPGFSTKYNEDGLISTGLGLVNVKNLVEDMSGSLSVTSTPTEGTKFEIRMPLEGNFTTVQGDKHELSRDDSR</sequence>
<dbReference type="OrthoDB" id="1791938at2"/>
<keyword evidence="4" id="KW-0547">Nucleotide-binding</keyword>
<keyword evidence="11" id="KW-1185">Reference proteome</keyword>
<keyword evidence="5 10" id="KW-0418">Kinase</keyword>
<dbReference type="STRING" id="1209989.TepRe1_0800"/>
<dbReference type="Pfam" id="PF02518">
    <property type="entry name" value="HATPase_c"/>
    <property type="match status" value="1"/>
</dbReference>
<keyword evidence="3" id="KW-0808">Transferase</keyword>
<dbReference type="PRINTS" id="PR00344">
    <property type="entry name" value="BCTRLSENSOR"/>
</dbReference>
<reference evidence="11" key="1">
    <citation type="journal article" date="2013" name="Genome Announc.">
        <title>First genome sequence of a syntrophic acetate-oxidizing bacterium, Tepidanaerobacter acetatoxydans strain Re1.</title>
        <authorList>
            <person name="Manzoor S."/>
            <person name="Bongcam-Rudloff E."/>
            <person name="Schnurer A."/>
            <person name="Muller B."/>
        </authorList>
    </citation>
    <scope>NUCLEOTIDE SEQUENCE [LARGE SCALE GENOMIC DNA]</scope>
    <source>
        <strain evidence="11">Re1</strain>
    </source>
</reference>
<gene>
    <name evidence="10" type="ordered locus">TEPIRE1_0865</name>
</gene>
<protein>
    <recommendedName>
        <fullName evidence="2">histidine kinase</fullName>
        <ecNumber evidence="2">2.7.13.3</ecNumber>
    </recommendedName>
</protein>
<dbReference type="EMBL" id="HF563609">
    <property type="protein sequence ID" value="CCP25583.1"/>
    <property type="molecule type" value="Genomic_DNA"/>
</dbReference>
<keyword evidence="7" id="KW-0902">Two-component regulatory system</keyword>
<evidence type="ECO:0000256" key="5">
    <source>
        <dbReference type="ARBA" id="ARBA00022777"/>
    </source>
</evidence>
<evidence type="ECO:0000256" key="4">
    <source>
        <dbReference type="ARBA" id="ARBA00022741"/>
    </source>
</evidence>
<evidence type="ECO:0000313" key="11">
    <source>
        <dbReference type="Proteomes" id="UP000010802"/>
    </source>
</evidence>
<evidence type="ECO:0000259" key="9">
    <source>
        <dbReference type="PROSITE" id="PS50109"/>
    </source>
</evidence>
<dbReference type="KEGG" id="tae:TepiRe1_0865"/>